<comment type="caution">
    <text evidence="1">The sequence shown here is derived from an EMBL/GenBank/DDBJ whole genome shotgun (WGS) entry which is preliminary data.</text>
</comment>
<sequence length="129" mass="14319">MIPSPRSGSYQNFSNILSKPLLITKLSQVHILSFRGNYQASTSLKKIGIITIPPRSDGYRSFFNISYLAASSVEHCTKSSYALLARAVYDHQLVEDFAEFISMVESAIVSKDFSNIASFSRLSISLENS</sequence>
<evidence type="ECO:0000313" key="2">
    <source>
        <dbReference type="Proteomes" id="UP000078284"/>
    </source>
</evidence>
<proteinExistence type="predicted"/>
<reference evidence="2" key="1">
    <citation type="journal article" date="2016" name="Proc. Natl. Acad. Sci. U.S.A.">
        <title>Chromosome-level assembly of Arabidopsis thaliana Ler reveals the extent of translocation and inversion polymorphisms.</title>
        <authorList>
            <person name="Zapata L."/>
            <person name="Ding J."/>
            <person name="Willing E.M."/>
            <person name="Hartwig B."/>
            <person name="Bezdan D."/>
            <person name="Jiao W.B."/>
            <person name="Patel V."/>
            <person name="Velikkakam James G."/>
            <person name="Koornneef M."/>
            <person name="Ossowski S."/>
            <person name="Schneeberger K."/>
        </authorList>
    </citation>
    <scope>NUCLEOTIDE SEQUENCE [LARGE SCALE GENOMIC DNA]</scope>
    <source>
        <strain evidence="2">cv. Landsberg erecta</strain>
    </source>
</reference>
<evidence type="ECO:0000313" key="1">
    <source>
        <dbReference type="EMBL" id="OAO92455.1"/>
    </source>
</evidence>
<name>A0A178UFH8_ARATH</name>
<dbReference type="Proteomes" id="UP000078284">
    <property type="component" value="Chromosome 5"/>
</dbReference>
<dbReference type="ExpressionAtlas" id="A0A178UFH8">
    <property type="expression patterns" value="baseline and differential"/>
</dbReference>
<dbReference type="AlphaFoldDB" id="A0A178UFH8"/>
<organism evidence="1 2">
    <name type="scientific">Arabidopsis thaliana</name>
    <name type="common">Mouse-ear cress</name>
    <dbReference type="NCBI Taxonomy" id="3702"/>
    <lineage>
        <taxon>Eukaryota</taxon>
        <taxon>Viridiplantae</taxon>
        <taxon>Streptophyta</taxon>
        <taxon>Embryophyta</taxon>
        <taxon>Tracheophyta</taxon>
        <taxon>Spermatophyta</taxon>
        <taxon>Magnoliopsida</taxon>
        <taxon>eudicotyledons</taxon>
        <taxon>Gunneridae</taxon>
        <taxon>Pentapetalae</taxon>
        <taxon>rosids</taxon>
        <taxon>malvids</taxon>
        <taxon>Brassicales</taxon>
        <taxon>Brassicaceae</taxon>
        <taxon>Camelineae</taxon>
        <taxon>Arabidopsis</taxon>
    </lineage>
</organism>
<accession>A0A178UFH8</accession>
<dbReference type="EMBL" id="LUHQ01000005">
    <property type="protein sequence ID" value="OAO92455.1"/>
    <property type="molecule type" value="Genomic_DNA"/>
</dbReference>
<gene>
    <name evidence="1" type="ordered locus">AXX17_At5g35280</name>
</gene>
<protein>
    <submittedName>
        <fullName evidence="1">Uncharacterized protein</fullName>
    </submittedName>
</protein>